<protein>
    <recommendedName>
        <fullName evidence="2">FAD dependent oxidoreductase domain-containing protein</fullName>
    </recommendedName>
</protein>
<dbReference type="PANTHER" id="PTHR13847">
    <property type="entry name" value="SARCOSINE DEHYDROGENASE-RELATED"/>
    <property type="match status" value="1"/>
</dbReference>
<dbReference type="AlphaFoldDB" id="A0A4R8QCD9"/>
<comment type="caution">
    <text evidence="3">The sequence shown here is derived from an EMBL/GenBank/DDBJ whole genome shotgun (WGS) entry which is preliminary data.</text>
</comment>
<reference evidence="3 4" key="1">
    <citation type="submission" date="2018-11" db="EMBL/GenBank/DDBJ databases">
        <title>Genome sequence and assembly of Colletotrichum spinosum.</title>
        <authorList>
            <person name="Gan P."/>
            <person name="Shirasu K."/>
        </authorList>
    </citation>
    <scope>NUCLEOTIDE SEQUENCE [LARGE SCALE GENOMIC DNA]</scope>
    <source>
        <strain evidence="3 4">CBS 515.97</strain>
    </source>
</reference>
<dbReference type="InterPro" id="IPR036188">
    <property type="entry name" value="FAD/NAD-bd_sf"/>
</dbReference>
<accession>A0A4R8QCD9</accession>
<dbReference type="Proteomes" id="UP000295083">
    <property type="component" value="Unassembled WGS sequence"/>
</dbReference>
<name>A0A4R8QCD9_9PEZI</name>
<sequence length="498" mass="54865">MVLPISNPTKSFWIEGAESPLRNFRSTDELPEQSDVVIVGSGYAGTTAAYWLHKYTENSAQKPRVLMLEARDICGSSTGRNGGQLRPHAYSRYTPWAKRFGPEVAMKLIKHEMAHLPAFKALAAEEDIAEEICLKFGETFDAAMTDKAWQRLRGAYEDMKRDHGEDDEVVKVCRLIEDAQEAQDFTQMKACLGAVVHPAGQVWPYKFVHALLRILLKAGNLNLQAHTPAESVSERDAEGWYTVKTARGDVRTRTVVHTTNRWASHLLPEFSNLIFPDRCTIAAIKAPEGFIKNTGAQHWDSNVNNYHLQLPPPYNNIILGGARQLLCHFPEKCGLNDEEDKQFDGAAEFFQSWPASDVVGWTGKDPAELARNLQEGGVWTGVDSTSIDAFPFVGPLPNRQGQFVAAGFSGHGMPRILLSAAHITPLILDALNVEYSPPALAAGFPPLPEPFSSTPERISSLQSVDAAAKFAAVSKSSLESAEKPFCNDARSRPVPSQK</sequence>
<dbReference type="Gene3D" id="3.30.9.10">
    <property type="entry name" value="D-Amino Acid Oxidase, subunit A, domain 2"/>
    <property type="match status" value="1"/>
</dbReference>
<dbReference type="GO" id="GO:0005737">
    <property type="term" value="C:cytoplasm"/>
    <property type="evidence" value="ECO:0007669"/>
    <property type="project" value="TreeGrafter"/>
</dbReference>
<dbReference type="InterPro" id="IPR006076">
    <property type="entry name" value="FAD-dep_OxRdtase"/>
</dbReference>
<evidence type="ECO:0000259" key="2">
    <source>
        <dbReference type="Pfam" id="PF01266"/>
    </source>
</evidence>
<dbReference type="PANTHER" id="PTHR13847:SF188">
    <property type="entry name" value="EXPRESSED PROTEIN"/>
    <property type="match status" value="1"/>
</dbReference>
<feature type="domain" description="FAD dependent oxidoreductase" evidence="2">
    <location>
        <begin position="35"/>
        <end position="423"/>
    </location>
</feature>
<dbReference type="EMBL" id="QAPG01000052">
    <property type="protein sequence ID" value="TDZ34526.1"/>
    <property type="molecule type" value="Genomic_DNA"/>
</dbReference>
<keyword evidence="4" id="KW-1185">Reference proteome</keyword>
<feature type="region of interest" description="Disordered" evidence="1">
    <location>
        <begin position="476"/>
        <end position="498"/>
    </location>
</feature>
<gene>
    <name evidence="3" type="ORF">C8035_v010815</name>
</gene>
<evidence type="ECO:0000313" key="3">
    <source>
        <dbReference type="EMBL" id="TDZ34526.1"/>
    </source>
</evidence>
<evidence type="ECO:0000313" key="4">
    <source>
        <dbReference type="Proteomes" id="UP000295083"/>
    </source>
</evidence>
<organism evidence="3 4">
    <name type="scientific">Colletotrichum spinosum</name>
    <dbReference type="NCBI Taxonomy" id="1347390"/>
    <lineage>
        <taxon>Eukaryota</taxon>
        <taxon>Fungi</taxon>
        <taxon>Dikarya</taxon>
        <taxon>Ascomycota</taxon>
        <taxon>Pezizomycotina</taxon>
        <taxon>Sordariomycetes</taxon>
        <taxon>Hypocreomycetidae</taxon>
        <taxon>Glomerellales</taxon>
        <taxon>Glomerellaceae</taxon>
        <taxon>Colletotrichum</taxon>
        <taxon>Colletotrichum orbiculare species complex</taxon>
    </lineage>
</organism>
<dbReference type="Gene3D" id="3.50.50.60">
    <property type="entry name" value="FAD/NAD(P)-binding domain"/>
    <property type="match status" value="1"/>
</dbReference>
<dbReference type="Pfam" id="PF01266">
    <property type="entry name" value="DAO"/>
    <property type="match status" value="1"/>
</dbReference>
<proteinExistence type="predicted"/>
<dbReference type="SUPFAM" id="SSF51905">
    <property type="entry name" value="FAD/NAD(P)-binding domain"/>
    <property type="match status" value="1"/>
</dbReference>
<evidence type="ECO:0000256" key="1">
    <source>
        <dbReference type="SAM" id="MobiDB-lite"/>
    </source>
</evidence>